<organism evidence="1 2">
    <name type="scientific">Pseudobacteroides cellulosolvens ATCC 35603 = DSM 2933</name>
    <dbReference type="NCBI Taxonomy" id="398512"/>
    <lineage>
        <taxon>Bacteria</taxon>
        <taxon>Bacillati</taxon>
        <taxon>Bacillota</taxon>
        <taxon>Clostridia</taxon>
        <taxon>Eubacteriales</taxon>
        <taxon>Oscillospiraceae</taxon>
        <taxon>Pseudobacteroides</taxon>
    </lineage>
</organism>
<keyword evidence="2" id="KW-1185">Reference proteome</keyword>
<proteinExistence type="predicted"/>
<dbReference type="EMBL" id="LGTC01000001">
    <property type="protein sequence ID" value="KNY24760.1"/>
    <property type="molecule type" value="Genomic_DNA"/>
</dbReference>
<name>A0A0L6JGE7_9FIRM</name>
<gene>
    <name evidence="1" type="ORF">Bccel_0017</name>
</gene>
<comment type="caution">
    <text evidence="1">The sequence shown here is derived from an EMBL/GenBank/DDBJ whole genome shotgun (WGS) entry which is preliminary data.</text>
</comment>
<dbReference type="Proteomes" id="UP000036923">
    <property type="component" value="Unassembled WGS sequence"/>
</dbReference>
<dbReference type="RefSeq" id="WP_036939272.1">
    <property type="nucleotide sequence ID" value="NZ_JQKC01000009.1"/>
</dbReference>
<dbReference type="OrthoDB" id="2082268at2"/>
<dbReference type="AlphaFoldDB" id="A0A0L6JGE7"/>
<accession>A0A0L6JGE7</accession>
<evidence type="ECO:0000313" key="2">
    <source>
        <dbReference type="Proteomes" id="UP000036923"/>
    </source>
</evidence>
<protein>
    <submittedName>
        <fullName evidence="1">Uncharacterized protein</fullName>
    </submittedName>
</protein>
<sequence length="59" mass="6829">MNISITVTNLERFYFGNAIWNTCMLDDLNPLENSQLKEFHFGGKAVKQEDISVYTKMLV</sequence>
<reference evidence="2" key="1">
    <citation type="submission" date="2015-07" db="EMBL/GenBank/DDBJ databases">
        <title>Near-Complete Genome Sequence of the Cellulolytic Bacterium Bacteroides (Pseudobacteroides) cellulosolvens ATCC 35603.</title>
        <authorList>
            <person name="Dassa B."/>
            <person name="Utturkar S.M."/>
            <person name="Klingeman D.M."/>
            <person name="Hurt R.A."/>
            <person name="Keller M."/>
            <person name="Xu J."/>
            <person name="Reddy Y.H.K."/>
            <person name="Borovok I."/>
            <person name="Grinberg I.R."/>
            <person name="Lamed R."/>
            <person name="Zhivin O."/>
            <person name="Bayer E.A."/>
            <person name="Brown S.D."/>
        </authorList>
    </citation>
    <scope>NUCLEOTIDE SEQUENCE [LARGE SCALE GENOMIC DNA]</scope>
    <source>
        <strain evidence="2">DSM 2933</strain>
    </source>
</reference>
<evidence type="ECO:0000313" key="1">
    <source>
        <dbReference type="EMBL" id="KNY24760.1"/>
    </source>
</evidence>